<dbReference type="InterPro" id="IPR008797">
    <property type="entry name" value="PSII_PsbQ"/>
</dbReference>
<keyword evidence="2" id="KW-0793">Thylakoid</keyword>
<evidence type="ECO:0000256" key="3">
    <source>
        <dbReference type="ARBA" id="ARBA00023136"/>
    </source>
</evidence>
<dbReference type="Pfam" id="PF05757">
    <property type="entry name" value="PsbQ"/>
    <property type="match status" value="1"/>
</dbReference>
<dbReference type="EMBL" id="JALLPJ020001105">
    <property type="protein sequence ID" value="KAL3776313.1"/>
    <property type="molecule type" value="Genomic_DNA"/>
</dbReference>
<dbReference type="Proteomes" id="UP001530400">
    <property type="component" value="Unassembled WGS sequence"/>
</dbReference>
<sequence>MKPLTAAAAYVAASSSGAFGFVPARSTSQIEMKLSLEKSSFSSGDGSKTRRHFIANASILLPSIFTHSQPALGVYGADAKMVIPDVMQGISDRTNKQCLVESLGNRECLVYLDPENKLYKGSDGKILFDRLVSSVSAMKDIPSYIELKQWNNVQTTMTGKMGTLSSTMNELSKLIEDDAVQSKCKSLSVDIRNDLYEIAGSCSRKDQAGAAKSYDRALLKLEKFIALVNGS</sequence>
<dbReference type="GO" id="GO:0016020">
    <property type="term" value="C:membrane"/>
    <property type="evidence" value="ECO:0007669"/>
    <property type="project" value="UniProtKB-SubCell"/>
</dbReference>
<dbReference type="AlphaFoldDB" id="A0ABD3NK99"/>
<evidence type="ECO:0000313" key="4">
    <source>
        <dbReference type="EMBL" id="KAL3776313.1"/>
    </source>
</evidence>
<dbReference type="InterPro" id="IPR023222">
    <property type="entry name" value="PsbQ-like_dom_sf"/>
</dbReference>
<reference evidence="4 5" key="1">
    <citation type="submission" date="2024-10" db="EMBL/GenBank/DDBJ databases">
        <title>Updated reference genomes for cyclostephanoid diatoms.</title>
        <authorList>
            <person name="Roberts W.R."/>
            <person name="Alverson A.J."/>
        </authorList>
    </citation>
    <scope>NUCLEOTIDE SEQUENCE [LARGE SCALE GENOMIC DNA]</scope>
    <source>
        <strain evidence="4 5">AJA010-31</strain>
    </source>
</reference>
<keyword evidence="3" id="KW-0472">Membrane</keyword>
<organism evidence="4 5">
    <name type="scientific">Cyclotella atomus</name>
    <dbReference type="NCBI Taxonomy" id="382360"/>
    <lineage>
        <taxon>Eukaryota</taxon>
        <taxon>Sar</taxon>
        <taxon>Stramenopiles</taxon>
        <taxon>Ochrophyta</taxon>
        <taxon>Bacillariophyta</taxon>
        <taxon>Coscinodiscophyceae</taxon>
        <taxon>Thalassiosirophycidae</taxon>
        <taxon>Stephanodiscales</taxon>
        <taxon>Stephanodiscaceae</taxon>
        <taxon>Cyclotella</taxon>
    </lineage>
</organism>
<comment type="subcellular location">
    <subcellularLocation>
        <location evidence="1">Membrane</location>
    </subcellularLocation>
</comment>
<name>A0ABD3NK99_9STRA</name>
<gene>
    <name evidence="4" type="ORF">ACHAWO_002707</name>
</gene>
<evidence type="ECO:0000256" key="2">
    <source>
        <dbReference type="ARBA" id="ARBA00023078"/>
    </source>
</evidence>
<evidence type="ECO:0000256" key="1">
    <source>
        <dbReference type="ARBA" id="ARBA00004370"/>
    </source>
</evidence>
<comment type="caution">
    <text evidence="4">The sequence shown here is derived from an EMBL/GenBank/DDBJ whole genome shotgun (WGS) entry which is preliminary data.</text>
</comment>
<dbReference type="SUPFAM" id="SSF101112">
    <property type="entry name" value="Oxygen-evolving enhancer protein 3"/>
    <property type="match status" value="1"/>
</dbReference>
<accession>A0ABD3NK99</accession>
<protein>
    <submittedName>
        <fullName evidence="4">Uncharacterized protein</fullName>
    </submittedName>
</protein>
<dbReference type="Gene3D" id="1.20.120.290">
    <property type="entry name" value="Oxygen-evolving enhancer protein 3 (PsbQ), four-helix up-down bundle"/>
    <property type="match status" value="1"/>
</dbReference>
<keyword evidence="5" id="KW-1185">Reference proteome</keyword>
<proteinExistence type="predicted"/>
<evidence type="ECO:0000313" key="5">
    <source>
        <dbReference type="Proteomes" id="UP001530400"/>
    </source>
</evidence>